<dbReference type="InterPro" id="IPR000719">
    <property type="entry name" value="Prot_kinase_dom"/>
</dbReference>
<dbReference type="InterPro" id="IPR006016">
    <property type="entry name" value="UspA"/>
</dbReference>
<keyword evidence="4" id="KW-0833">Ubl conjugation pathway</keyword>
<reference evidence="9 10" key="1">
    <citation type="submission" date="2024-05" db="EMBL/GenBank/DDBJ databases">
        <title>Haplotype-resolved chromosome-level genome assembly of Huyou (Citrus changshanensis).</title>
        <authorList>
            <person name="Miao C."/>
            <person name="Chen W."/>
            <person name="Wu Y."/>
            <person name="Wang L."/>
            <person name="Zhao S."/>
            <person name="Grierson D."/>
            <person name="Xu C."/>
            <person name="Chen K."/>
        </authorList>
    </citation>
    <scope>NUCLEOTIDE SEQUENCE [LARGE SCALE GENOMIC DNA]</scope>
    <source>
        <strain evidence="9">01-14</strain>
        <tissue evidence="9">Leaf</tissue>
    </source>
</reference>
<evidence type="ECO:0000256" key="3">
    <source>
        <dbReference type="ARBA" id="ARBA00022741"/>
    </source>
</evidence>
<dbReference type="SUPFAM" id="SSF52402">
    <property type="entry name" value="Adenine nucleotide alpha hydrolases-like"/>
    <property type="match status" value="1"/>
</dbReference>
<dbReference type="FunFam" id="3.30.200.20:FF:000162">
    <property type="entry name" value="Adenine nucleotide alpha hydrolase-like domain kinase"/>
    <property type="match status" value="1"/>
</dbReference>
<feature type="compositionally biased region" description="Polar residues" evidence="7">
    <location>
        <begin position="211"/>
        <end position="241"/>
    </location>
</feature>
<keyword evidence="5" id="KW-0067">ATP-binding</keyword>
<sequence length="760" mass="84103">MTLVKSFSKTQKSSANAITAVAIDADKSSQYAVKWAVDNLLNESSQYVLLHVRNHSSNPQELEASSIGGRPATNDELQKLFLPYQGLFARKRILAREVVLQDIDVSSALIYYVKNNSVGNIVAGGSSRNLLTRKFRNLDLPSSLLKSAPESCAVYIISSKGKIQSSRPAASQPQMPSGDALIPKQPPLGERPSVIQPDSPRSVEIGRSDYSCDSSISKVTDRNYSSSDNSQKAKNGKSESTFPIVSSILPADGHMQNSFNSESESDISDFSVPVSYQSTEISENIDFSSLSKSSKDHFPQSPKGLEAEIKRLRLELKQSMEIYNSVSKEAVSTSQTAVKLQQRKKEEALKLEEARLAEEAALALVKSERQKTRAAMEAALMAQRLVELEAMKREIAELKAMQEEEEKKIVMEAMAYKNVRYRKYTIEEIEAATDYFSISRKIGEGGYGPVYKAQLDHTSVAIKVLGPDISQGPRQFKQEVEILGSMRHPNMVILLGACPEYGCLVYEYMENGSLEDRLFQKDNSPPIHWSIRFKIAAEIATALLFLHQNKPEPLVHRDLKPANILLDQNNVSKISDVGLARLVPPSAADTITQYHMTTAAGTFCYIDPEYQQTGMLGVKSDLYSLGVVLLQLITARPAMGLSHQVEQAIQNGTFSQLLDPTVTGWPVEAALSIAKLALQCCELRKRDRPDLASVVLPELIRLRDLGFENAENKNDNIVVTPGPYNSVSEMKQEGMRNNPNVEMQIQRRSIYEADGSGLSQ</sequence>
<dbReference type="Pfam" id="PF07714">
    <property type="entry name" value="PK_Tyr_Ser-Thr"/>
    <property type="match status" value="1"/>
</dbReference>
<dbReference type="Gene3D" id="3.30.200.20">
    <property type="entry name" value="Phosphorylase Kinase, domain 1"/>
    <property type="match status" value="1"/>
</dbReference>
<name>A0AAP0N1Z5_9ROSI</name>
<dbReference type="InterPro" id="IPR051348">
    <property type="entry name" value="U-box_ubiquitin_ligases"/>
</dbReference>
<keyword evidence="10" id="KW-1185">Reference proteome</keyword>
<dbReference type="PANTHER" id="PTHR45647">
    <property type="entry name" value="OS02G0152300 PROTEIN"/>
    <property type="match status" value="1"/>
</dbReference>
<dbReference type="GO" id="GO:0061630">
    <property type="term" value="F:ubiquitin protein ligase activity"/>
    <property type="evidence" value="ECO:0007669"/>
    <property type="project" value="UniProtKB-EC"/>
</dbReference>
<dbReference type="Gene3D" id="1.10.510.10">
    <property type="entry name" value="Transferase(Phosphotransferase) domain 1"/>
    <property type="match status" value="1"/>
</dbReference>
<dbReference type="Pfam" id="PF00582">
    <property type="entry name" value="Usp"/>
    <property type="match status" value="1"/>
</dbReference>
<evidence type="ECO:0000256" key="2">
    <source>
        <dbReference type="ARBA" id="ARBA00012483"/>
    </source>
</evidence>
<comment type="caution">
    <text evidence="9">The sequence shown here is derived from an EMBL/GenBank/DDBJ whole genome shotgun (WGS) entry which is preliminary data.</text>
</comment>
<keyword evidence="3" id="KW-0547">Nucleotide-binding</keyword>
<dbReference type="PROSITE" id="PS50011">
    <property type="entry name" value="PROTEIN_KINASE_DOM"/>
    <property type="match status" value="1"/>
</dbReference>
<dbReference type="EMBL" id="JBCGBO010000001">
    <property type="protein sequence ID" value="KAK9228801.1"/>
    <property type="molecule type" value="Genomic_DNA"/>
</dbReference>
<dbReference type="InterPro" id="IPR001245">
    <property type="entry name" value="Ser-Thr/Tyr_kinase_cat_dom"/>
</dbReference>
<feature type="coiled-coil region" evidence="6">
    <location>
        <begin position="381"/>
        <end position="408"/>
    </location>
</feature>
<dbReference type="InterPro" id="IPR011009">
    <property type="entry name" value="Kinase-like_dom_sf"/>
</dbReference>
<accession>A0AAP0N1Z5</accession>
<dbReference type="AlphaFoldDB" id="A0AAP0N1Z5"/>
<organism evidence="9 10">
    <name type="scientific">Citrus x changshan-huyou</name>
    <dbReference type="NCBI Taxonomy" id="2935761"/>
    <lineage>
        <taxon>Eukaryota</taxon>
        <taxon>Viridiplantae</taxon>
        <taxon>Streptophyta</taxon>
        <taxon>Embryophyta</taxon>
        <taxon>Tracheophyta</taxon>
        <taxon>Spermatophyta</taxon>
        <taxon>Magnoliopsida</taxon>
        <taxon>eudicotyledons</taxon>
        <taxon>Gunneridae</taxon>
        <taxon>Pentapetalae</taxon>
        <taxon>rosids</taxon>
        <taxon>malvids</taxon>
        <taxon>Sapindales</taxon>
        <taxon>Rutaceae</taxon>
        <taxon>Aurantioideae</taxon>
        <taxon>Citrus</taxon>
    </lineage>
</organism>
<evidence type="ECO:0000313" key="10">
    <source>
        <dbReference type="Proteomes" id="UP001428341"/>
    </source>
</evidence>
<dbReference type="GO" id="GO:0004672">
    <property type="term" value="F:protein kinase activity"/>
    <property type="evidence" value="ECO:0007669"/>
    <property type="project" value="InterPro"/>
</dbReference>
<evidence type="ECO:0000256" key="6">
    <source>
        <dbReference type="SAM" id="Coils"/>
    </source>
</evidence>
<feature type="domain" description="Protein kinase" evidence="8">
    <location>
        <begin position="436"/>
        <end position="700"/>
    </location>
</feature>
<comment type="catalytic activity">
    <reaction evidence="1">
        <text>S-ubiquitinyl-[E2 ubiquitin-conjugating enzyme]-L-cysteine + [acceptor protein]-L-lysine = [E2 ubiquitin-conjugating enzyme]-L-cysteine + N(6)-ubiquitinyl-[acceptor protein]-L-lysine.</text>
        <dbReference type="EC" id="2.3.2.27"/>
    </reaction>
</comment>
<dbReference type="PROSITE" id="PS00108">
    <property type="entry name" value="PROTEIN_KINASE_ST"/>
    <property type="match status" value="1"/>
</dbReference>
<evidence type="ECO:0000256" key="5">
    <source>
        <dbReference type="ARBA" id="ARBA00022840"/>
    </source>
</evidence>
<dbReference type="PANTHER" id="PTHR45647:SF51">
    <property type="entry name" value="PROTEIN KINASE SUPERFAMILY PROTEIN"/>
    <property type="match status" value="1"/>
</dbReference>
<dbReference type="InterPro" id="IPR008271">
    <property type="entry name" value="Ser/Thr_kinase_AS"/>
</dbReference>
<dbReference type="Proteomes" id="UP001428341">
    <property type="component" value="Unassembled WGS sequence"/>
</dbReference>
<dbReference type="SUPFAM" id="SSF56112">
    <property type="entry name" value="Protein kinase-like (PK-like)"/>
    <property type="match status" value="1"/>
</dbReference>
<dbReference type="GO" id="GO:0005524">
    <property type="term" value="F:ATP binding"/>
    <property type="evidence" value="ECO:0007669"/>
    <property type="project" value="UniProtKB-KW"/>
</dbReference>
<evidence type="ECO:0000256" key="4">
    <source>
        <dbReference type="ARBA" id="ARBA00022786"/>
    </source>
</evidence>
<feature type="coiled-coil region" evidence="6">
    <location>
        <begin position="309"/>
        <end position="357"/>
    </location>
</feature>
<evidence type="ECO:0000313" key="9">
    <source>
        <dbReference type="EMBL" id="KAK9228801.1"/>
    </source>
</evidence>
<evidence type="ECO:0000259" key="8">
    <source>
        <dbReference type="PROSITE" id="PS50011"/>
    </source>
</evidence>
<evidence type="ECO:0000256" key="7">
    <source>
        <dbReference type="SAM" id="MobiDB-lite"/>
    </source>
</evidence>
<dbReference type="Gene3D" id="3.40.50.620">
    <property type="entry name" value="HUPs"/>
    <property type="match status" value="1"/>
</dbReference>
<proteinExistence type="predicted"/>
<keyword evidence="6" id="KW-0175">Coiled coil</keyword>
<feature type="region of interest" description="Disordered" evidence="7">
    <location>
        <begin position="165"/>
        <end position="241"/>
    </location>
</feature>
<dbReference type="SMART" id="SM00220">
    <property type="entry name" value="S_TKc"/>
    <property type="match status" value="1"/>
</dbReference>
<dbReference type="InterPro" id="IPR014729">
    <property type="entry name" value="Rossmann-like_a/b/a_fold"/>
</dbReference>
<feature type="compositionally biased region" description="Polar residues" evidence="7">
    <location>
        <begin position="165"/>
        <end position="175"/>
    </location>
</feature>
<dbReference type="EC" id="2.3.2.27" evidence="2"/>
<evidence type="ECO:0000256" key="1">
    <source>
        <dbReference type="ARBA" id="ARBA00000900"/>
    </source>
</evidence>
<gene>
    <name evidence="9" type="ORF">WN944_021757</name>
</gene>
<protein>
    <recommendedName>
        <fullName evidence="2">RING-type E3 ubiquitin transferase</fullName>
        <ecNumber evidence="2">2.3.2.27</ecNumber>
    </recommendedName>
</protein>